<dbReference type="AlphaFoldDB" id="A0A0M3T2B0"/>
<dbReference type="RefSeq" id="WP_053820611.1">
    <property type="nucleotide sequence ID" value="NZ_CP006911.1"/>
</dbReference>
<dbReference type="Proteomes" id="UP000068905">
    <property type="component" value="Chromosome"/>
</dbReference>
<keyword evidence="3" id="KW-0378">Hydrolase</keyword>
<gene>
    <name evidence="3" type="ORF">W908_07700</name>
</gene>
<evidence type="ECO:0000256" key="1">
    <source>
        <dbReference type="ARBA" id="ARBA00001954"/>
    </source>
</evidence>
<sequence length="296" mass="32734">MQVKNESDNKELIDQFHRDGYIFFENAITSEQLVSLNAELASWVDESKSHKKPFGKIKDGRPRFDIEPKTHSESTPAVRRITSPAEISEICLDVVKDNNALDLVTEIFGPNITHLGNKINLKLPGSGTEVKFHQDFPFEPHSNEDIMTVLYFLDDVTLENGPLEVVPGTHNGPLHSHWHKGIFTGAVAENVVSENKKNALSCIGKAGSACLMHSKLLHGSAPNRSSLPRSLFIITYKAEDAVALSPNHLPSDLVGMVVRGKETGTVRCTSYSIELPEYPKEVSFFGQQSKSKNIAM</sequence>
<dbReference type="STRING" id="1125411.W908_07700"/>
<protein>
    <submittedName>
        <fullName evidence="3">Restriction endonuclease subunit S</fullName>
    </submittedName>
</protein>
<keyword evidence="3" id="KW-0255">Endonuclease</keyword>
<dbReference type="GO" id="GO:0004519">
    <property type="term" value="F:endonuclease activity"/>
    <property type="evidence" value="ECO:0007669"/>
    <property type="project" value="UniProtKB-KW"/>
</dbReference>
<accession>A0A0M3T2B0</accession>
<keyword evidence="3" id="KW-0540">Nuclease</keyword>
<dbReference type="GO" id="GO:0005506">
    <property type="term" value="F:iron ion binding"/>
    <property type="evidence" value="ECO:0007669"/>
    <property type="project" value="UniProtKB-ARBA"/>
</dbReference>
<feature type="compositionally biased region" description="Basic and acidic residues" evidence="2">
    <location>
        <begin position="56"/>
        <end position="72"/>
    </location>
</feature>
<dbReference type="PANTHER" id="PTHR20883">
    <property type="entry name" value="PHYTANOYL-COA DIOXYGENASE DOMAIN CONTAINING 1"/>
    <property type="match status" value="1"/>
</dbReference>
<proteinExistence type="predicted"/>
<dbReference type="Pfam" id="PF05721">
    <property type="entry name" value="PhyH"/>
    <property type="match status" value="1"/>
</dbReference>
<evidence type="ECO:0000313" key="4">
    <source>
        <dbReference type="Proteomes" id="UP000068905"/>
    </source>
</evidence>
<organism evidence="3 4">
    <name type="scientific">Candidatus Pseudothioglobus singularis PS1</name>
    <dbReference type="NCBI Taxonomy" id="1125411"/>
    <lineage>
        <taxon>Bacteria</taxon>
        <taxon>Pseudomonadati</taxon>
        <taxon>Pseudomonadota</taxon>
        <taxon>Gammaproteobacteria</taxon>
        <taxon>Candidatus Pseudothioglobaceae</taxon>
        <taxon>Candidatus Pseudothioglobus</taxon>
    </lineage>
</organism>
<dbReference type="Gene3D" id="2.60.120.620">
    <property type="entry name" value="q2cbj1_9rhob like domain"/>
    <property type="match status" value="1"/>
</dbReference>
<evidence type="ECO:0000256" key="2">
    <source>
        <dbReference type="SAM" id="MobiDB-lite"/>
    </source>
</evidence>
<dbReference type="KEGG" id="tsn:W908_07700"/>
<feature type="region of interest" description="Disordered" evidence="2">
    <location>
        <begin position="52"/>
        <end position="77"/>
    </location>
</feature>
<dbReference type="SUPFAM" id="SSF51197">
    <property type="entry name" value="Clavaminate synthase-like"/>
    <property type="match status" value="1"/>
</dbReference>
<evidence type="ECO:0000313" key="3">
    <source>
        <dbReference type="EMBL" id="ALE02415.1"/>
    </source>
</evidence>
<dbReference type="OrthoDB" id="9791262at2"/>
<name>A0A0M3T2B0_9GAMM</name>
<reference evidence="3 4" key="1">
    <citation type="journal article" date="2015" name="Genome Announc.">
        <title>Genome Sequence of 'Candidatus Thioglobus singularis' Strain PS1, a Mixotroph from the SUP05 Clade of Marine Gammaproteobacteria.</title>
        <authorList>
            <person name="Marshall K.T."/>
            <person name="Morris R.M."/>
        </authorList>
    </citation>
    <scope>NUCLEOTIDE SEQUENCE [LARGE SCALE GENOMIC DNA]</scope>
    <source>
        <strain evidence="3 4">PS1</strain>
    </source>
</reference>
<dbReference type="PANTHER" id="PTHR20883:SF48">
    <property type="entry name" value="ECTOINE DIOXYGENASE"/>
    <property type="match status" value="1"/>
</dbReference>
<keyword evidence="4" id="KW-1185">Reference proteome</keyword>
<dbReference type="GO" id="GO:0016706">
    <property type="term" value="F:2-oxoglutarate-dependent dioxygenase activity"/>
    <property type="evidence" value="ECO:0007669"/>
    <property type="project" value="UniProtKB-ARBA"/>
</dbReference>
<comment type="cofactor">
    <cofactor evidence="1">
        <name>Fe(2+)</name>
        <dbReference type="ChEBI" id="CHEBI:29033"/>
    </cofactor>
</comment>
<dbReference type="InterPro" id="IPR008775">
    <property type="entry name" value="Phytyl_CoA_dOase-like"/>
</dbReference>
<dbReference type="EMBL" id="CP006911">
    <property type="protein sequence ID" value="ALE02415.1"/>
    <property type="molecule type" value="Genomic_DNA"/>
</dbReference>